<protein>
    <submittedName>
        <fullName evidence="1">Uncharacterized protein</fullName>
    </submittedName>
</protein>
<evidence type="ECO:0000313" key="2">
    <source>
        <dbReference type="Proteomes" id="UP001055125"/>
    </source>
</evidence>
<evidence type="ECO:0000313" key="1">
    <source>
        <dbReference type="EMBL" id="GJD95879.1"/>
    </source>
</evidence>
<proteinExistence type="predicted"/>
<reference evidence="1" key="2">
    <citation type="submission" date="2021-08" db="EMBL/GenBank/DDBJ databases">
        <authorList>
            <person name="Tani A."/>
            <person name="Ola A."/>
            <person name="Ogura Y."/>
            <person name="Katsura K."/>
            <person name="Hayashi T."/>
        </authorList>
    </citation>
    <scope>NUCLEOTIDE SEQUENCE</scope>
    <source>
        <strain evidence="1">DSM 19015</strain>
    </source>
</reference>
<keyword evidence="2" id="KW-1185">Reference proteome</keyword>
<name>A0ABQ4S1T3_9HYPH</name>
<dbReference type="EMBL" id="BPQP01000048">
    <property type="protein sequence ID" value="GJD95879.1"/>
    <property type="molecule type" value="Genomic_DNA"/>
</dbReference>
<comment type="caution">
    <text evidence="1">The sequence shown here is derived from an EMBL/GenBank/DDBJ whole genome shotgun (WGS) entry which is preliminary data.</text>
</comment>
<gene>
    <name evidence="1" type="ORF">OCOJLMKI_3095</name>
</gene>
<accession>A0ABQ4S1T3</accession>
<organism evidence="1 2">
    <name type="scientific">Methylobacterium iners</name>
    <dbReference type="NCBI Taxonomy" id="418707"/>
    <lineage>
        <taxon>Bacteria</taxon>
        <taxon>Pseudomonadati</taxon>
        <taxon>Pseudomonadota</taxon>
        <taxon>Alphaproteobacteria</taxon>
        <taxon>Hyphomicrobiales</taxon>
        <taxon>Methylobacteriaceae</taxon>
        <taxon>Methylobacterium</taxon>
    </lineage>
</organism>
<dbReference type="Proteomes" id="UP001055125">
    <property type="component" value="Unassembled WGS sequence"/>
</dbReference>
<sequence>MLRLPFTRLGCSGQLLSLLQPLLCKTQARLSAIGTQVRLIGFRFSHLGPPFSPFRLLNGALDEGMRLLHDRLGSVPLTTDLRANIADQLERTRPVRIL</sequence>
<reference evidence="1" key="1">
    <citation type="journal article" date="2021" name="Front. Microbiol.">
        <title>Comprehensive Comparative Genomics and Phenotyping of Methylobacterium Species.</title>
        <authorList>
            <person name="Alessa O."/>
            <person name="Ogura Y."/>
            <person name="Fujitani Y."/>
            <person name="Takami H."/>
            <person name="Hayashi T."/>
            <person name="Sahin N."/>
            <person name="Tani A."/>
        </authorList>
    </citation>
    <scope>NUCLEOTIDE SEQUENCE</scope>
    <source>
        <strain evidence="1">DSM 19015</strain>
    </source>
</reference>